<evidence type="ECO:0000313" key="2">
    <source>
        <dbReference type="EMBL" id="MBD7908127.1"/>
    </source>
</evidence>
<protein>
    <submittedName>
        <fullName evidence="2">GNAT family N-acetyltransferase</fullName>
    </submittedName>
</protein>
<dbReference type="RefSeq" id="WP_191689278.1">
    <property type="nucleotide sequence ID" value="NZ_JACSQY010000004.1"/>
</dbReference>
<reference evidence="2 3" key="1">
    <citation type="submission" date="2020-08" db="EMBL/GenBank/DDBJ databases">
        <title>A Genomic Blueprint of the Chicken Gut Microbiome.</title>
        <authorList>
            <person name="Gilroy R."/>
            <person name="Ravi A."/>
            <person name="Getino M."/>
            <person name="Pursley I."/>
            <person name="Horton D.L."/>
            <person name="Alikhan N.-F."/>
            <person name="Baker D."/>
            <person name="Gharbi K."/>
            <person name="Hall N."/>
            <person name="Watson M."/>
            <person name="Adriaenssens E.M."/>
            <person name="Foster-Nyarko E."/>
            <person name="Jarju S."/>
            <person name="Secka A."/>
            <person name="Antonio M."/>
            <person name="Oren A."/>
            <person name="Chaudhuri R."/>
            <person name="La Ragione R.M."/>
            <person name="Hildebrand F."/>
            <person name="Pallen M.J."/>
        </authorList>
    </citation>
    <scope>NUCLEOTIDE SEQUENCE [LARGE SCALE GENOMIC DNA]</scope>
    <source>
        <strain evidence="2 3">Sa3CUA8</strain>
    </source>
</reference>
<dbReference type="Gene3D" id="3.40.630.30">
    <property type="match status" value="1"/>
</dbReference>
<dbReference type="PANTHER" id="PTHR43792">
    <property type="entry name" value="GNAT FAMILY, PUTATIVE (AFU_ORTHOLOGUE AFUA_3G00765)-RELATED-RELATED"/>
    <property type="match status" value="1"/>
</dbReference>
<keyword evidence="3" id="KW-1185">Reference proteome</keyword>
<dbReference type="EMBL" id="JACSQY010000004">
    <property type="protein sequence ID" value="MBD7908127.1"/>
    <property type="molecule type" value="Genomic_DNA"/>
</dbReference>
<dbReference type="PANTHER" id="PTHR43792:SF1">
    <property type="entry name" value="N-ACETYLTRANSFERASE DOMAIN-CONTAINING PROTEIN"/>
    <property type="match status" value="1"/>
</dbReference>
<dbReference type="InterPro" id="IPR000182">
    <property type="entry name" value="GNAT_dom"/>
</dbReference>
<feature type="domain" description="N-acetyltransferase" evidence="1">
    <location>
        <begin position="36"/>
        <end position="140"/>
    </location>
</feature>
<dbReference type="Proteomes" id="UP000659496">
    <property type="component" value="Unassembled WGS sequence"/>
</dbReference>
<sequence length="187" mass="21128">MSGISLVPHSEFFAKSMSLLSSAPQVKDALGLTDDQTSLEGTVGFIKFIQEQEKLGKQYSRVILDESGNLIGVITLKDIDNTNKTSHIGTWLGRPYWGQGYNLLAKKEILYKAFTELNLDYVFAGAKISNIRSIKSQEKLPFMKIEVQNEYLDEHKKLESDVGSPCILNVVKKEVFLKWYLQTECKS</sequence>
<dbReference type="Pfam" id="PF13302">
    <property type="entry name" value="Acetyltransf_3"/>
    <property type="match status" value="1"/>
</dbReference>
<accession>A0ABR8PIW6</accession>
<dbReference type="InterPro" id="IPR016181">
    <property type="entry name" value="Acyl_CoA_acyltransferase"/>
</dbReference>
<evidence type="ECO:0000259" key="1">
    <source>
        <dbReference type="Pfam" id="PF13302"/>
    </source>
</evidence>
<evidence type="ECO:0000313" key="3">
    <source>
        <dbReference type="Proteomes" id="UP000659496"/>
    </source>
</evidence>
<name>A0ABR8PIW6_9BACL</name>
<gene>
    <name evidence="2" type="ORF">H9659_07290</name>
</gene>
<dbReference type="InterPro" id="IPR051531">
    <property type="entry name" value="N-acetyltransferase"/>
</dbReference>
<dbReference type="SUPFAM" id="SSF55729">
    <property type="entry name" value="Acyl-CoA N-acyltransferases (Nat)"/>
    <property type="match status" value="1"/>
</dbReference>
<comment type="caution">
    <text evidence="2">The sequence shown here is derived from an EMBL/GenBank/DDBJ whole genome shotgun (WGS) entry which is preliminary data.</text>
</comment>
<organism evidence="2 3">
    <name type="scientific">Sporosarcina gallistercoris</name>
    <dbReference type="NCBI Taxonomy" id="2762245"/>
    <lineage>
        <taxon>Bacteria</taxon>
        <taxon>Bacillati</taxon>
        <taxon>Bacillota</taxon>
        <taxon>Bacilli</taxon>
        <taxon>Bacillales</taxon>
        <taxon>Caryophanaceae</taxon>
        <taxon>Sporosarcina</taxon>
    </lineage>
</organism>
<proteinExistence type="predicted"/>